<evidence type="ECO:0000256" key="1">
    <source>
        <dbReference type="ARBA" id="ARBA00022723"/>
    </source>
</evidence>
<keyword evidence="3" id="KW-0862">Zinc</keyword>
<protein>
    <recommendedName>
        <fullName evidence="9">[Histone H3]-trimethyl-L-lysine(9) demethylase</fullName>
    </recommendedName>
</protein>
<evidence type="ECO:0000256" key="2">
    <source>
        <dbReference type="ARBA" id="ARBA00022771"/>
    </source>
</evidence>
<dbReference type="GO" id="GO:0005634">
    <property type="term" value="C:nucleus"/>
    <property type="evidence" value="ECO:0007669"/>
    <property type="project" value="TreeGrafter"/>
</dbReference>
<dbReference type="SMART" id="SM00249">
    <property type="entry name" value="PHD"/>
    <property type="match status" value="2"/>
</dbReference>
<gene>
    <name evidence="7" type="ORF">IWQ62_000854</name>
</gene>
<feature type="domain" description="JmjN" evidence="5">
    <location>
        <begin position="63"/>
        <end position="104"/>
    </location>
</feature>
<dbReference type="GO" id="GO:0008270">
    <property type="term" value="F:zinc ion binding"/>
    <property type="evidence" value="ECO:0007669"/>
    <property type="project" value="UniProtKB-KW"/>
</dbReference>
<dbReference type="Proteomes" id="UP001150925">
    <property type="component" value="Unassembled WGS sequence"/>
</dbReference>
<sequence length="855" mass="96452">MISTAAIPVAERNFPPNSQEIPTFTDEEILYGSPVDNAQLSAAIDAALTTLSPDHYYHGVVGVPVFKPTLLQFREFSRFIAAVEPYARKAGICKVIPPPVWRRALEAHVHQSKGVPETQMPHSLDTTPQPSEDNFPAELTPGQTIHLNDAEFPIMRPLVQHFEGSKGTYQQYNVENRRKMKLSQFFATCQSSRYATPTQSVSQKAQTPISPPQSVRLKDIKAPKSSSSVASAESVTKIENSGIYVDLLQGVTRSADPQHPACLSWYGINKPPPYSTDHTEKDKRAPSENPELVAYFDMLDRIYWRNLAFTPPMYGADVPGTLFPTVSDFPTWNPRDLGSVLNRIDVPMPGVNQPYLYMGMWKSTFAWHVEDMDLYSINYLHFGQPKSWYCIPLEYRARFERVAQSLFSEEAHRCSEFLRHKAFVVSPTVLSKQYDVPVYRLVQTQGEFVITFPGGYHAGFNQGFNCAESVNFALPSWAQLGKLAEPCKCIGDSVRIAVDKFFPSDMDEEDYWAEHRSGRFERFWERYTPQAMDPEDTLPLHRTRKRSSDNSNLPVAKIMRSPRSSHQSSVEELMSIADAVEKQYQDSPESPYQTYLIPRGQCGVCCQAVDESSLQDTPSELAKLHRCVDCDLVVHSECYRFTPPESIPWKCLRCWLGVKEMRCTLCPVVNGPLYLVDPLETMRKLKRIRRHKYHWGFLKELSSIPIAERVAYLRFAHPQCATLVPETSVTTTDCILSDVSIRDIYAVALDNAAVYSSTISQKSSRFPLEGALVQGYETVPKARWALKCHQCKTRQGGAIQCAEQRCCTPFHVSCLLVAQQVGTNDNESPSAVSTLPRLDLVEGKAYCKKHLPANP</sequence>
<evidence type="ECO:0008006" key="9">
    <source>
        <dbReference type="Google" id="ProtNLM"/>
    </source>
</evidence>
<dbReference type="InterPro" id="IPR003347">
    <property type="entry name" value="JmjC_dom"/>
</dbReference>
<evidence type="ECO:0000256" key="4">
    <source>
        <dbReference type="SAM" id="MobiDB-lite"/>
    </source>
</evidence>
<evidence type="ECO:0000259" key="5">
    <source>
        <dbReference type="PROSITE" id="PS51183"/>
    </source>
</evidence>
<dbReference type="PROSITE" id="PS51184">
    <property type="entry name" value="JMJC"/>
    <property type="match status" value="1"/>
</dbReference>
<dbReference type="GO" id="GO:0000785">
    <property type="term" value="C:chromatin"/>
    <property type="evidence" value="ECO:0007669"/>
    <property type="project" value="TreeGrafter"/>
</dbReference>
<accession>A0A9W8E8T0</accession>
<feature type="domain" description="JmjC" evidence="6">
    <location>
        <begin position="326"/>
        <end position="489"/>
    </location>
</feature>
<organism evidence="7 8">
    <name type="scientific">Dispira parvispora</name>
    <dbReference type="NCBI Taxonomy" id="1520584"/>
    <lineage>
        <taxon>Eukaryota</taxon>
        <taxon>Fungi</taxon>
        <taxon>Fungi incertae sedis</taxon>
        <taxon>Zoopagomycota</taxon>
        <taxon>Kickxellomycotina</taxon>
        <taxon>Dimargaritomycetes</taxon>
        <taxon>Dimargaritales</taxon>
        <taxon>Dimargaritaceae</taxon>
        <taxon>Dispira</taxon>
    </lineage>
</organism>
<dbReference type="Pfam" id="PF13771">
    <property type="entry name" value="zf-HC5HC2H"/>
    <property type="match status" value="1"/>
</dbReference>
<dbReference type="OrthoDB" id="9547406at2759"/>
<dbReference type="EMBL" id="JANBPY010000098">
    <property type="protein sequence ID" value="KAJ1969071.1"/>
    <property type="molecule type" value="Genomic_DNA"/>
</dbReference>
<dbReference type="Gene3D" id="3.30.40.10">
    <property type="entry name" value="Zinc/RING finger domain, C3HC4 (zinc finger)"/>
    <property type="match status" value="1"/>
</dbReference>
<dbReference type="GO" id="GO:0051864">
    <property type="term" value="F:histone H3K36 demethylase activity"/>
    <property type="evidence" value="ECO:0007669"/>
    <property type="project" value="TreeGrafter"/>
</dbReference>
<dbReference type="PANTHER" id="PTHR10694:SF7">
    <property type="entry name" value="[HISTONE H3]-TRIMETHYL-L-LYSINE(9) DEMETHYLASE"/>
    <property type="match status" value="1"/>
</dbReference>
<feature type="region of interest" description="Disordered" evidence="4">
    <location>
        <begin position="534"/>
        <end position="569"/>
    </location>
</feature>
<dbReference type="InterPro" id="IPR001965">
    <property type="entry name" value="Znf_PHD"/>
</dbReference>
<dbReference type="GO" id="GO:0032454">
    <property type="term" value="F:histone H3K9 demethylase activity"/>
    <property type="evidence" value="ECO:0007669"/>
    <property type="project" value="TreeGrafter"/>
</dbReference>
<dbReference type="SUPFAM" id="SSF51197">
    <property type="entry name" value="Clavaminate synthase-like"/>
    <property type="match status" value="1"/>
</dbReference>
<dbReference type="SMART" id="SM00545">
    <property type="entry name" value="JmjN"/>
    <property type="match status" value="1"/>
</dbReference>
<name>A0A9W8E8T0_9FUNG</name>
<dbReference type="PANTHER" id="PTHR10694">
    <property type="entry name" value="LYSINE-SPECIFIC DEMETHYLASE"/>
    <property type="match status" value="1"/>
</dbReference>
<dbReference type="Gene3D" id="2.60.120.650">
    <property type="entry name" value="Cupin"/>
    <property type="match status" value="1"/>
</dbReference>
<keyword evidence="8" id="KW-1185">Reference proteome</keyword>
<dbReference type="GO" id="GO:0010468">
    <property type="term" value="P:regulation of gene expression"/>
    <property type="evidence" value="ECO:0007669"/>
    <property type="project" value="TreeGrafter"/>
</dbReference>
<dbReference type="AlphaFoldDB" id="A0A9W8E8T0"/>
<dbReference type="Pfam" id="PF02373">
    <property type="entry name" value="JmjC"/>
    <property type="match status" value="1"/>
</dbReference>
<dbReference type="InterPro" id="IPR013083">
    <property type="entry name" value="Znf_RING/FYVE/PHD"/>
</dbReference>
<dbReference type="InterPro" id="IPR003349">
    <property type="entry name" value="JmjN"/>
</dbReference>
<dbReference type="PROSITE" id="PS51183">
    <property type="entry name" value="JMJN"/>
    <property type="match status" value="1"/>
</dbReference>
<keyword evidence="2" id="KW-0863">Zinc-finger</keyword>
<evidence type="ECO:0000313" key="8">
    <source>
        <dbReference type="Proteomes" id="UP001150925"/>
    </source>
</evidence>
<evidence type="ECO:0000259" key="6">
    <source>
        <dbReference type="PROSITE" id="PS51184"/>
    </source>
</evidence>
<evidence type="ECO:0000256" key="3">
    <source>
        <dbReference type="ARBA" id="ARBA00022833"/>
    </source>
</evidence>
<dbReference type="Pfam" id="PF02375">
    <property type="entry name" value="JmjN"/>
    <property type="match status" value="1"/>
</dbReference>
<dbReference type="SMART" id="SM00558">
    <property type="entry name" value="JmjC"/>
    <property type="match status" value="1"/>
</dbReference>
<reference evidence="7" key="1">
    <citation type="submission" date="2022-07" db="EMBL/GenBank/DDBJ databases">
        <title>Phylogenomic reconstructions and comparative analyses of Kickxellomycotina fungi.</title>
        <authorList>
            <person name="Reynolds N.K."/>
            <person name="Stajich J.E."/>
            <person name="Barry K."/>
            <person name="Grigoriev I.V."/>
            <person name="Crous P."/>
            <person name="Smith M.E."/>
        </authorList>
    </citation>
    <scope>NUCLEOTIDE SEQUENCE</scope>
    <source>
        <strain evidence="7">RSA 1196</strain>
    </source>
</reference>
<evidence type="ECO:0000313" key="7">
    <source>
        <dbReference type="EMBL" id="KAJ1969071.1"/>
    </source>
</evidence>
<proteinExistence type="predicted"/>
<comment type="caution">
    <text evidence="7">The sequence shown here is derived from an EMBL/GenBank/DDBJ whole genome shotgun (WGS) entry which is preliminary data.</text>
</comment>
<keyword evidence="1" id="KW-0479">Metal-binding</keyword>